<evidence type="ECO:0000313" key="3">
    <source>
        <dbReference type="Proteomes" id="UP001341840"/>
    </source>
</evidence>
<protein>
    <submittedName>
        <fullName evidence="2">Uncharacterized protein</fullName>
    </submittedName>
</protein>
<sequence length="194" mass="21667">MHTHHRAPCKRKNGCHCSEDSVGRGEETIPEKSTRFGRQCVPPISAPPPLLTVSMKGFLQDACKKLDMPAPIYRGIMSTDPEGGRRFRDIASLVLPGSSRAVVVLGRIAQDPNQSWEEAARARLRVVLRKSDSYVDDYNHQIVLRWKEKYAQLCQDFSTLEAEHRLLTDALQSQIPESALPGNSSSDSGKRLEN</sequence>
<dbReference type="EMBL" id="JASCZI010120830">
    <property type="protein sequence ID" value="MED6154862.1"/>
    <property type="molecule type" value="Genomic_DNA"/>
</dbReference>
<name>A0ABU6U177_9FABA</name>
<feature type="compositionally biased region" description="Basic and acidic residues" evidence="1">
    <location>
        <begin position="17"/>
        <end position="34"/>
    </location>
</feature>
<evidence type="ECO:0000256" key="1">
    <source>
        <dbReference type="SAM" id="MobiDB-lite"/>
    </source>
</evidence>
<feature type="compositionally biased region" description="Basic residues" evidence="1">
    <location>
        <begin position="1"/>
        <end position="14"/>
    </location>
</feature>
<organism evidence="2 3">
    <name type="scientific">Stylosanthes scabra</name>
    <dbReference type="NCBI Taxonomy" id="79078"/>
    <lineage>
        <taxon>Eukaryota</taxon>
        <taxon>Viridiplantae</taxon>
        <taxon>Streptophyta</taxon>
        <taxon>Embryophyta</taxon>
        <taxon>Tracheophyta</taxon>
        <taxon>Spermatophyta</taxon>
        <taxon>Magnoliopsida</taxon>
        <taxon>eudicotyledons</taxon>
        <taxon>Gunneridae</taxon>
        <taxon>Pentapetalae</taxon>
        <taxon>rosids</taxon>
        <taxon>fabids</taxon>
        <taxon>Fabales</taxon>
        <taxon>Fabaceae</taxon>
        <taxon>Papilionoideae</taxon>
        <taxon>50 kb inversion clade</taxon>
        <taxon>dalbergioids sensu lato</taxon>
        <taxon>Dalbergieae</taxon>
        <taxon>Pterocarpus clade</taxon>
        <taxon>Stylosanthes</taxon>
    </lineage>
</organism>
<accession>A0ABU6U177</accession>
<feature type="region of interest" description="Disordered" evidence="1">
    <location>
        <begin position="1"/>
        <end position="41"/>
    </location>
</feature>
<reference evidence="2 3" key="1">
    <citation type="journal article" date="2023" name="Plants (Basel)">
        <title>Bridging the Gap: Combining Genomics and Transcriptomics Approaches to Understand Stylosanthes scabra, an Orphan Legume from the Brazilian Caatinga.</title>
        <authorList>
            <person name="Ferreira-Neto J.R.C."/>
            <person name="da Silva M.D."/>
            <person name="Binneck E."/>
            <person name="de Melo N.F."/>
            <person name="da Silva R.H."/>
            <person name="de Melo A.L.T.M."/>
            <person name="Pandolfi V."/>
            <person name="Bustamante F.O."/>
            <person name="Brasileiro-Vidal A.C."/>
            <person name="Benko-Iseppon A.M."/>
        </authorList>
    </citation>
    <scope>NUCLEOTIDE SEQUENCE [LARGE SCALE GENOMIC DNA]</scope>
    <source>
        <tissue evidence="2">Leaves</tissue>
    </source>
</reference>
<proteinExistence type="predicted"/>
<evidence type="ECO:0000313" key="2">
    <source>
        <dbReference type="EMBL" id="MED6154862.1"/>
    </source>
</evidence>
<comment type="caution">
    <text evidence="2">The sequence shown here is derived from an EMBL/GenBank/DDBJ whole genome shotgun (WGS) entry which is preliminary data.</text>
</comment>
<keyword evidence="3" id="KW-1185">Reference proteome</keyword>
<gene>
    <name evidence="2" type="ORF">PIB30_000364</name>
</gene>
<dbReference type="Proteomes" id="UP001341840">
    <property type="component" value="Unassembled WGS sequence"/>
</dbReference>